<evidence type="ECO:0000313" key="1">
    <source>
        <dbReference type="EMBL" id="KAH0452192.1"/>
    </source>
</evidence>
<gene>
    <name evidence="1" type="ORF">IEQ34_019491</name>
</gene>
<organism evidence="1 2">
    <name type="scientific">Dendrobium chrysotoxum</name>
    <name type="common">Orchid</name>
    <dbReference type="NCBI Taxonomy" id="161865"/>
    <lineage>
        <taxon>Eukaryota</taxon>
        <taxon>Viridiplantae</taxon>
        <taxon>Streptophyta</taxon>
        <taxon>Embryophyta</taxon>
        <taxon>Tracheophyta</taxon>
        <taxon>Spermatophyta</taxon>
        <taxon>Magnoliopsida</taxon>
        <taxon>Liliopsida</taxon>
        <taxon>Asparagales</taxon>
        <taxon>Orchidaceae</taxon>
        <taxon>Epidendroideae</taxon>
        <taxon>Malaxideae</taxon>
        <taxon>Dendrobiinae</taxon>
        <taxon>Dendrobium</taxon>
    </lineage>
</organism>
<reference evidence="1 2" key="1">
    <citation type="journal article" date="2021" name="Hortic Res">
        <title>Chromosome-scale assembly of the Dendrobium chrysotoxum genome enhances the understanding of orchid evolution.</title>
        <authorList>
            <person name="Zhang Y."/>
            <person name="Zhang G.Q."/>
            <person name="Zhang D."/>
            <person name="Liu X.D."/>
            <person name="Xu X.Y."/>
            <person name="Sun W.H."/>
            <person name="Yu X."/>
            <person name="Zhu X."/>
            <person name="Wang Z.W."/>
            <person name="Zhao X."/>
            <person name="Zhong W.Y."/>
            <person name="Chen H."/>
            <person name="Yin W.L."/>
            <person name="Huang T."/>
            <person name="Niu S.C."/>
            <person name="Liu Z.J."/>
        </authorList>
    </citation>
    <scope>NUCLEOTIDE SEQUENCE [LARGE SCALE GENOMIC DNA]</scope>
    <source>
        <strain evidence="1">Lindl</strain>
    </source>
</reference>
<keyword evidence="2" id="KW-1185">Reference proteome</keyword>
<name>A0AAV7G9K8_DENCH</name>
<dbReference type="AlphaFoldDB" id="A0AAV7G9K8"/>
<dbReference type="EMBL" id="JAGFBR010000017">
    <property type="protein sequence ID" value="KAH0452192.1"/>
    <property type="molecule type" value="Genomic_DNA"/>
</dbReference>
<dbReference type="Proteomes" id="UP000775213">
    <property type="component" value="Unassembled WGS sequence"/>
</dbReference>
<evidence type="ECO:0000313" key="2">
    <source>
        <dbReference type="Proteomes" id="UP000775213"/>
    </source>
</evidence>
<protein>
    <submittedName>
        <fullName evidence="1">Uncharacterized protein</fullName>
    </submittedName>
</protein>
<sequence>MNQIHIELVDAQTTINQHVKDQQILKENITILEDENKIFKILVTKKEITLSKIIIIISKNHRRFQKIFSPQEYNSRSWLGSSRSICHRCEGFGATVY</sequence>
<comment type="caution">
    <text evidence="1">The sequence shown here is derived from an EMBL/GenBank/DDBJ whole genome shotgun (WGS) entry which is preliminary data.</text>
</comment>
<accession>A0AAV7G9K8</accession>
<proteinExistence type="predicted"/>